<dbReference type="GO" id="GO:0010436">
    <property type="term" value="F:carotenoid dioxygenase activity"/>
    <property type="evidence" value="ECO:0007669"/>
    <property type="project" value="TreeGrafter"/>
</dbReference>
<feature type="chain" id="PRO_5019242250" evidence="6">
    <location>
        <begin position="26"/>
        <end position="498"/>
    </location>
</feature>
<sequence length="498" mass="54372">MQRRTFLTCAASLTALGLVPGSALADAATYRRFHAALERDPTLAVYADTVGQQSGAAVVTGRMPADLNGVFFRNGPGRFELGGERHHHWFDGDGFAQRWQIGGGKVGHIGKFVETERFGEETAAGRFLYPSFGTFVDRRGVRTNDTMNAANTNLLPFNGRVYALWEGGSATEVDPHTLATVGIKTWNEDMKSMPFSAHPKIDPDSGMWNFGALPGGDRLALYRIGADGQVLKTAMIKVPQLAMVHDFAVSARHLIFLIPPYDMVRADDRSFADQHRWAGSGAGARPLRVVVVSKATLDVRQVFELPPHMVFHFGNAFDDGATTRFDVVLHEGDALHQVGRVMSGEREKNLPARGFAAQVTLDYATGRATTARLFGASEFPRVMPQVVSRRHRQLALLSSSSRNAEIVLDTVNLVGTDTGKADSYRFDAGWQVEEHVLVPRANARSETDGYLVGVAQDTRRGQTVLSVFDAARVKAGPVALARLPYRAPHCFHGNFLAA</sequence>
<organism evidence="7 8">
    <name type="scientific">Massilia atriviolacea</name>
    <dbReference type="NCBI Taxonomy" id="2495579"/>
    <lineage>
        <taxon>Bacteria</taxon>
        <taxon>Pseudomonadati</taxon>
        <taxon>Pseudomonadota</taxon>
        <taxon>Betaproteobacteria</taxon>
        <taxon>Burkholderiales</taxon>
        <taxon>Oxalobacteraceae</taxon>
        <taxon>Telluria group</taxon>
        <taxon>Massilia</taxon>
    </lineage>
</organism>
<feature type="binding site" evidence="5">
    <location>
        <position position="312"/>
    </location>
    <ligand>
        <name>Fe cation</name>
        <dbReference type="ChEBI" id="CHEBI:24875"/>
        <note>catalytic</note>
    </ligand>
</feature>
<comment type="cofactor">
    <cofactor evidence="5">
        <name>Fe(2+)</name>
        <dbReference type="ChEBI" id="CHEBI:29033"/>
    </cofactor>
    <text evidence="5">Binds 1 Fe(2+) ion per subunit.</text>
</comment>
<evidence type="ECO:0000313" key="8">
    <source>
        <dbReference type="Proteomes" id="UP000278085"/>
    </source>
</evidence>
<dbReference type="AlphaFoldDB" id="A0A430HGI2"/>
<evidence type="ECO:0000256" key="5">
    <source>
        <dbReference type="PIRSR" id="PIRSR604294-1"/>
    </source>
</evidence>
<evidence type="ECO:0000256" key="3">
    <source>
        <dbReference type="ARBA" id="ARBA00023002"/>
    </source>
</evidence>
<name>A0A430HGI2_9BURK</name>
<evidence type="ECO:0000256" key="1">
    <source>
        <dbReference type="ARBA" id="ARBA00006787"/>
    </source>
</evidence>
<accession>A0A430HGI2</accession>
<feature type="signal peptide" evidence="6">
    <location>
        <begin position="1"/>
        <end position="25"/>
    </location>
</feature>
<feature type="binding site" evidence="5">
    <location>
        <position position="245"/>
    </location>
    <ligand>
        <name>Fe cation</name>
        <dbReference type="ChEBI" id="CHEBI:24875"/>
        <note>catalytic</note>
    </ligand>
</feature>
<dbReference type="OrthoDB" id="6636843at2"/>
<dbReference type="PANTHER" id="PTHR10543:SF89">
    <property type="entry name" value="CAROTENOID 9,10(9',10')-CLEAVAGE DIOXYGENASE 1"/>
    <property type="match status" value="1"/>
</dbReference>
<feature type="binding site" evidence="5">
    <location>
        <position position="198"/>
    </location>
    <ligand>
        <name>Fe cation</name>
        <dbReference type="ChEBI" id="CHEBI:24875"/>
        <note>catalytic</note>
    </ligand>
</feature>
<evidence type="ECO:0000256" key="4">
    <source>
        <dbReference type="ARBA" id="ARBA00023004"/>
    </source>
</evidence>
<evidence type="ECO:0000313" key="7">
    <source>
        <dbReference type="EMBL" id="RSZ56621.1"/>
    </source>
</evidence>
<gene>
    <name evidence="7" type="ORF">EJB06_23615</name>
</gene>
<evidence type="ECO:0000256" key="6">
    <source>
        <dbReference type="SAM" id="SignalP"/>
    </source>
</evidence>
<keyword evidence="8" id="KW-1185">Reference proteome</keyword>
<dbReference type="GO" id="GO:0016121">
    <property type="term" value="P:carotene catabolic process"/>
    <property type="evidence" value="ECO:0007669"/>
    <property type="project" value="TreeGrafter"/>
</dbReference>
<keyword evidence="6" id="KW-0732">Signal</keyword>
<feature type="binding site" evidence="5">
    <location>
        <position position="492"/>
    </location>
    <ligand>
        <name>Fe cation</name>
        <dbReference type="ChEBI" id="CHEBI:24875"/>
        <note>catalytic</note>
    </ligand>
</feature>
<dbReference type="EMBL" id="RXLQ01000014">
    <property type="protein sequence ID" value="RSZ56621.1"/>
    <property type="molecule type" value="Genomic_DNA"/>
</dbReference>
<reference evidence="7 8" key="1">
    <citation type="submission" date="2018-12" db="EMBL/GenBank/DDBJ databases">
        <authorList>
            <person name="Yang E."/>
        </authorList>
    </citation>
    <scope>NUCLEOTIDE SEQUENCE [LARGE SCALE GENOMIC DNA]</scope>
    <source>
        <strain evidence="7 8">SOD</strain>
    </source>
</reference>
<dbReference type="InterPro" id="IPR004294">
    <property type="entry name" value="Carotenoid_Oase"/>
</dbReference>
<dbReference type="Proteomes" id="UP000278085">
    <property type="component" value="Unassembled WGS sequence"/>
</dbReference>
<protein>
    <submittedName>
        <fullName evidence="7">Apocarotenoid-15,15'-oxygenase</fullName>
    </submittedName>
</protein>
<keyword evidence="3" id="KW-0560">Oxidoreductase</keyword>
<dbReference type="GO" id="GO:0046872">
    <property type="term" value="F:metal ion binding"/>
    <property type="evidence" value="ECO:0007669"/>
    <property type="project" value="UniProtKB-KW"/>
</dbReference>
<dbReference type="PANTHER" id="PTHR10543">
    <property type="entry name" value="BETA-CAROTENE DIOXYGENASE"/>
    <property type="match status" value="1"/>
</dbReference>
<dbReference type="RefSeq" id="WP_126076474.1">
    <property type="nucleotide sequence ID" value="NZ_CP051166.1"/>
</dbReference>
<comment type="caution">
    <text evidence="7">The sequence shown here is derived from an EMBL/GenBank/DDBJ whole genome shotgun (WGS) entry which is preliminary data.</text>
</comment>
<comment type="similarity">
    <text evidence="1">Belongs to the carotenoid oxygenase family.</text>
</comment>
<keyword evidence="2 5" id="KW-0479">Metal-binding</keyword>
<keyword evidence="4 5" id="KW-0408">Iron</keyword>
<proteinExistence type="inferred from homology"/>
<evidence type="ECO:0000256" key="2">
    <source>
        <dbReference type="ARBA" id="ARBA00022723"/>
    </source>
</evidence>
<dbReference type="Pfam" id="PF03055">
    <property type="entry name" value="RPE65"/>
    <property type="match status" value="1"/>
</dbReference>